<dbReference type="InterPro" id="IPR008767">
    <property type="entry name" value="Phage_SPP1_head-tail_adaptor"/>
</dbReference>
<dbReference type="eggNOG" id="COG5614">
    <property type="taxonomic scope" value="Bacteria"/>
</dbReference>
<dbReference type="HOGENOM" id="CLU_147810_5_1_5"/>
<dbReference type="KEGG" id="rli:RLO149_c014070"/>
<name>F7ZE83_ROSLO</name>
<accession>F7ZE83</accession>
<sequence length="112" mass="12432">MSTPRLNRRLLLETPIRQSDNAGGFTTIWQPLGSLWAQVTARTGREAAQMGAPISAVSYRIIVRGAPLNTPQRPKPEQRFRDGDRIFLIQAVAEADDDGRHLTCFATEETAI</sequence>
<protein>
    <submittedName>
        <fullName evidence="1">Gene transfer agent head-tail adaptor</fullName>
    </submittedName>
</protein>
<dbReference type="Gene3D" id="2.40.10.270">
    <property type="entry name" value="Bacteriophage SPP1 head-tail adaptor protein"/>
    <property type="match status" value="1"/>
</dbReference>
<keyword evidence="2" id="KW-1185">Reference proteome</keyword>
<dbReference type="OrthoDB" id="7570189at2"/>
<dbReference type="Pfam" id="PF05521">
    <property type="entry name" value="Phage_HCP"/>
    <property type="match status" value="1"/>
</dbReference>
<dbReference type="NCBIfam" id="TIGR01563">
    <property type="entry name" value="gp16_SPP1"/>
    <property type="match status" value="1"/>
</dbReference>
<dbReference type="Proteomes" id="UP000001353">
    <property type="component" value="Chromosome"/>
</dbReference>
<reference evidence="1 2" key="1">
    <citation type="journal article" date="2011" name="BMC Genomics">
        <title>Comparative genome analysis and genome-guided physiological analysis of Roseobacter litoralis.</title>
        <authorList>
            <person name="Kalhoefer D."/>
            <person name="Thole S."/>
            <person name="Voget S."/>
            <person name="Lehmann R."/>
            <person name="Liesegang H."/>
            <person name="Wollher A."/>
            <person name="Daniel R."/>
            <person name="Simon M."/>
            <person name="Brinkhoff T."/>
        </authorList>
    </citation>
    <scope>NUCLEOTIDE SEQUENCE [LARGE SCALE GENOMIC DNA]</scope>
    <source>
        <strain evidence="2">ATCC 49566 / DSM 6996 / JCM 21268 / NBRC 15278 / OCh 149</strain>
    </source>
</reference>
<dbReference type="EMBL" id="CP002623">
    <property type="protein sequence ID" value="AEI93404.1"/>
    <property type="molecule type" value="Genomic_DNA"/>
</dbReference>
<dbReference type="AlphaFoldDB" id="F7ZE83"/>
<evidence type="ECO:0000313" key="1">
    <source>
        <dbReference type="EMBL" id="AEI93404.1"/>
    </source>
</evidence>
<dbReference type="RefSeq" id="WP_013961341.1">
    <property type="nucleotide sequence ID" value="NC_015730.1"/>
</dbReference>
<proteinExistence type="predicted"/>
<evidence type="ECO:0000313" key="2">
    <source>
        <dbReference type="Proteomes" id="UP000001353"/>
    </source>
</evidence>
<dbReference type="InterPro" id="IPR038666">
    <property type="entry name" value="SSP1_head-tail_sf"/>
</dbReference>
<gene>
    <name evidence="1" type="ordered locus">RLO149_c014070</name>
</gene>
<organism evidence="1 2">
    <name type="scientific">Roseobacter litoralis (strain ATCC 49566 / DSM 6996 / JCM 21268 / NBRC 15278 / OCh 149)</name>
    <dbReference type="NCBI Taxonomy" id="391595"/>
    <lineage>
        <taxon>Bacteria</taxon>
        <taxon>Pseudomonadati</taxon>
        <taxon>Pseudomonadota</taxon>
        <taxon>Alphaproteobacteria</taxon>
        <taxon>Rhodobacterales</taxon>
        <taxon>Roseobacteraceae</taxon>
        <taxon>Roseobacter</taxon>
    </lineage>
</organism>
<dbReference type="STRING" id="391595.RLO149_c014070"/>